<organism evidence="3 4">
    <name type="scientific">Eleusine coracana subsp. coracana</name>
    <dbReference type="NCBI Taxonomy" id="191504"/>
    <lineage>
        <taxon>Eukaryota</taxon>
        <taxon>Viridiplantae</taxon>
        <taxon>Streptophyta</taxon>
        <taxon>Embryophyta</taxon>
        <taxon>Tracheophyta</taxon>
        <taxon>Spermatophyta</taxon>
        <taxon>Magnoliopsida</taxon>
        <taxon>Liliopsida</taxon>
        <taxon>Poales</taxon>
        <taxon>Poaceae</taxon>
        <taxon>PACMAD clade</taxon>
        <taxon>Chloridoideae</taxon>
        <taxon>Cynodonteae</taxon>
        <taxon>Eleusininae</taxon>
        <taxon>Eleusine</taxon>
    </lineage>
</organism>
<evidence type="ECO:0000256" key="1">
    <source>
        <dbReference type="ARBA" id="ARBA00009995"/>
    </source>
</evidence>
<keyword evidence="2" id="KW-0328">Glycosyltransferase</keyword>
<sequence length="321" mass="35441">MTTTPTSSGGPQRRRRVLMFPLPFQGHINPMMQLAGVLHARGGLDITFFHAAFNAPDPARRPAGYRFVPVGEGVPSGDLLPSGGDRDFVAALLRINERLASPFRDLLKRELAADDAAACLVVDSTPICGGCSSWRRSSGCRRSCCDRAPPPASSPTWRSRRSARRASYRRQRKFAAAAVTALHWREPSVSNPTMGSVGDAVTGGRRRVLFFPLPFQGHINPMFQLAGLLHAHGFTVTFFHTHFNAPDPSRHPDYDFVPVPGFDNASDEGNSSSDTVQVTLEKMLAMNRACEAPFRECLAARCCCEEGRRRTWRAWWATRTC</sequence>
<keyword evidence="2" id="KW-0808">Transferase</keyword>
<name>A0AAV5DIT7_ELECO</name>
<gene>
    <name evidence="3" type="primary">ga27895</name>
    <name evidence="3" type="ORF">PR202_ga27895</name>
</gene>
<dbReference type="EMBL" id="BQKI01000017">
    <property type="protein sequence ID" value="GJN09850.1"/>
    <property type="molecule type" value="Genomic_DNA"/>
</dbReference>
<evidence type="ECO:0000256" key="2">
    <source>
        <dbReference type="ARBA" id="ARBA00022676"/>
    </source>
</evidence>
<protein>
    <submittedName>
        <fullName evidence="3">Uncharacterized protein</fullName>
    </submittedName>
</protein>
<comment type="similarity">
    <text evidence="1">Belongs to the UDP-glycosyltransferase family.</text>
</comment>
<reference evidence="3" key="1">
    <citation type="journal article" date="2018" name="DNA Res.">
        <title>Multiple hybrid de novo genome assembly of finger millet, an orphan allotetraploid crop.</title>
        <authorList>
            <person name="Hatakeyama M."/>
            <person name="Aluri S."/>
            <person name="Balachadran M.T."/>
            <person name="Sivarajan S.R."/>
            <person name="Patrignani A."/>
            <person name="Gruter S."/>
            <person name="Poveda L."/>
            <person name="Shimizu-Inatsugi R."/>
            <person name="Baeten J."/>
            <person name="Francoijs K.J."/>
            <person name="Nataraja K.N."/>
            <person name="Reddy Y.A.N."/>
            <person name="Phadnis S."/>
            <person name="Ravikumar R.L."/>
            <person name="Schlapbach R."/>
            <person name="Sreeman S.M."/>
            <person name="Shimizu K.K."/>
        </authorList>
    </citation>
    <scope>NUCLEOTIDE SEQUENCE</scope>
</reference>
<dbReference type="SUPFAM" id="SSF53756">
    <property type="entry name" value="UDP-Glycosyltransferase/glycogen phosphorylase"/>
    <property type="match status" value="2"/>
</dbReference>
<proteinExistence type="inferred from homology"/>
<dbReference type="AlphaFoldDB" id="A0AAV5DIT7"/>
<reference evidence="3" key="2">
    <citation type="submission" date="2021-12" db="EMBL/GenBank/DDBJ databases">
        <title>Resequencing data analysis of finger millet.</title>
        <authorList>
            <person name="Hatakeyama M."/>
            <person name="Aluri S."/>
            <person name="Balachadran M.T."/>
            <person name="Sivarajan S.R."/>
            <person name="Poveda L."/>
            <person name="Shimizu-Inatsugi R."/>
            <person name="Schlapbach R."/>
            <person name="Sreeman S.M."/>
            <person name="Shimizu K.K."/>
        </authorList>
    </citation>
    <scope>NUCLEOTIDE SEQUENCE</scope>
</reference>
<dbReference type="GO" id="GO:0080043">
    <property type="term" value="F:quercetin 3-O-glucosyltransferase activity"/>
    <property type="evidence" value="ECO:0007669"/>
    <property type="project" value="TreeGrafter"/>
</dbReference>
<evidence type="ECO:0000313" key="3">
    <source>
        <dbReference type="EMBL" id="GJN09850.1"/>
    </source>
</evidence>
<dbReference type="GO" id="GO:0080044">
    <property type="term" value="F:quercetin 7-O-glucosyltransferase activity"/>
    <property type="evidence" value="ECO:0007669"/>
    <property type="project" value="TreeGrafter"/>
</dbReference>
<dbReference type="Gene3D" id="3.40.50.2000">
    <property type="entry name" value="Glycogen Phosphorylase B"/>
    <property type="match status" value="2"/>
</dbReference>
<dbReference type="PANTHER" id="PTHR11926:SF1494">
    <property type="entry name" value="FLAVONOL 3-O-GLUCOSYLTRANSFERASE UGT76E12-RELATED"/>
    <property type="match status" value="1"/>
</dbReference>
<dbReference type="Proteomes" id="UP001054889">
    <property type="component" value="Unassembled WGS sequence"/>
</dbReference>
<dbReference type="PANTHER" id="PTHR11926">
    <property type="entry name" value="GLUCOSYL/GLUCURONOSYL TRANSFERASES"/>
    <property type="match status" value="1"/>
</dbReference>
<keyword evidence="4" id="KW-1185">Reference proteome</keyword>
<accession>A0AAV5DIT7</accession>
<evidence type="ECO:0000313" key="4">
    <source>
        <dbReference type="Proteomes" id="UP001054889"/>
    </source>
</evidence>
<comment type="caution">
    <text evidence="3">The sequence shown here is derived from an EMBL/GenBank/DDBJ whole genome shotgun (WGS) entry which is preliminary data.</text>
</comment>